<dbReference type="HOGENOM" id="CLU_040208_0_0_1"/>
<dbReference type="InterPro" id="IPR025040">
    <property type="entry name" value="DUF3984"/>
</dbReference>
<feature type="region of interest" description="Disordered" evidence="1">
    <location>
        <begin position="1"/>
        <end position="24"/>
    </location>
</feature>
<evidence type="ECO:0000256" key="1">
    <source>
        <dbReference type="SAM" id="MobiDB-lite"/>
    </source>
</evidence>
<feature type="region of interest" description="Disordered" evidence="1">
    <location>
        <begin position="323"/>
        <end position="377"/>
    </location>
</feature>
<dbReference type="STRING" id="1245745.A0A0A2VW89"/>
<feature type="region of interest" description="Disordered" evidence="1">
    <location>
        <begin position="444"/>
        <end position="489"/>
    </location>
</feature>
<feature type="compositionally biased region" description="Acidic residues" evidence="1">
    <location>
        <begin position="444"/>
        <end position="459"/>
    </location>
</feature>
<gene>
    <name evidence="2" type="ORF">BBAD15_g4199</name>
</gene>
<sequence>MPMAKVGMTPASNRINSGGPFRSSNSLSANSFTSYKCMSSLVAGRLAASPGTKYCTQRRSLPLQVRDGYSRCSPPTSADPRRRVFDSLFASPYLRPFHCVRSFLLLPFELDRVSLHLISSTVDYIHFCEIGNLHPHRSLFVTTASLRRDGSGLQPARGSSTNVNHLTLAPLTVKLPLNDPDSIADLSSGPVISSYLEGKSAPTTPRFLGHAAATPRSRSHQRHGSESMAKSRSSTHLPGRSSSSSNSRHPGSGASTPRRRRAAADEPTLTSRHRNDSDWMLRTGALMSSEAREYKGQAWLVSRQSSTSLAAMQRHPDEDAFEQELARERHHHRRGSSAVADGDDLSSPAYSRRTSRFASRAQSMDPRSAALTPMDRGAGGSDSYFSADAISGPDFVNLDQKLEELERDDELDDEAAIRRLMREGKALRGSWIASFIGWSLFEEDGEDDEDDEEEDDEEDGGRGVQTPRHVEGVTNMPSVKLPPPKEGESSWNDAAWLLSLASKVLF</sequence>
<evidence type="ECO:0000313" key="3">
    <source>
        <dbReference type="Proteomes" id="UP000030106"/>
    </source>
</evidence>
<proteinExistence type="predicted"/>
<comment type="caution">
    <text evidence="2">The sequence shown here is derived from an EMBL/GenBank/DDBJ whole genome shotgun (WGS) entry which is preliminary data.</text>
</comment>
<dbReference type="OrthoDB" id="5339776at2759"/>
<name>A0A0A2VW89_BEABA</name>
<dbReference type="AlphaFoldDB" id="A0A0A2VW89"/>
<dbReference type="Pfam" id="PF13136">
    <property type="entry name" value="DUF3984"/>
    <property type="match status" value="1"/>
</dbReference>
<feature type="region of interest" description="Disordered" evidence="1">
    <location>
        <begin position="203"/>
        <end position="277"/>
    </location>
</feature>
<dbReference type="eggNOG" id="ENOG502S1RX">
    <property type="taxonomic scope" value="Eukaryota"/>
</dbReference>
<organism evidence="2 3">
    <name type="scientific">Beauveria bassiana D1-5</name>
    <dbReference type="NCBI Taxonomy" id="1245745"/>
    <lineage>
        <taxon>Eukaryota</taxon>
        <taxon>Fungi</taxon>
        <taxon>Dikarya</taxon>
        <taxon>Ascomycota</taxon>
        <taxon>Pezizomycotina</taxon>
        <taxon>Sordariomycetes</taxon>
        <taxon>Hypocreomycetidae</taxon>
        <taxon>Hypocreales</taxon>
        <taxon>Cordycipitaceae</taxon>
        <taxon>Beauveria</taxon>
    </lineage>
</organism>
<dbReference type="Proteomes" id="UP000030106">
    <property type="component" value="Unassembled WGS sequence"/>
</dbReference>
<reference evidence="2 3" key="1">
    <citation type="submission" date="2012-10" db="EMBL/GenBank/DDBJ databases">
        <title>Genome sequencing and analysis of entomopathogenic fungi Beauveria bassiana D1-5.</title>
        <authorList>
            <person name="Li Q."/>
            <person name="Wang L."/>
            <person name="Zhang Z."/>
            <person name="Wang Q."/>
            <person name="Ren J."/>
            <person name="Wang M."/>
            <person name="Xu W."/>
            <person name="Wang J."/>
            <person name="Lu Y."/>
            <person name="Du Q."/>
            <person name="Sun Z."/>
        </authorList>
    </citation>
    <scope>NUCLEOTIDE SEQUENCE [LARGE SCALE GENOMIC DNA]</scope>
    <source>
        <strain evidence="2 3">D1-5</strain>
    </source>
</reference>
<protein>
    <submittedName>
        <fullName evidence="2">Uncharacterized protein</fullName>
    </submittedName>
</protein>
<dbReference type="EMBL" id="ANFO01000316">
    <property type="protein sequence ID" value="KGQ10440.1"/>
    <property type="molecule type" value="Genomic_DNA"/>
</dbReference>
<accession>A0A0A2VW89</accession>
<evidence type="ECO:0000313" key="2">
    <source>
        <dbReference type="EMBL" id="KGQ10440.1"/>
    </source>
</evidence>
<feature type="compositionally biased region" description="Low complexity" evidence="1">
    <location>
        <begin position="238"/>
        <end position="255"/>
    </location>
</feature>